<evidence type="ECO:0000256" key="1">
    <source>
        <dbReference type="ARBA" id="ARBA00001917"/>
    </source>
</evidence>
<evidence type="ECO:0000259" key="4">
    <source>
        <dbReference type="SMART" id="SM00903"/>
    </source>
</evidence>
<dbReference type="PANTHER" id="PTHR43567">
    <property type="entry name" value="FLAVOREDOXIN-RELATED-RELATED"/>
    <property type="match status" value="1"/>
</dbReference>
<protein>
    <submittedName>
        <fullName evidence="5">Flavoredoxin</fullName>
    </submittedName>
</protein>
<evidence type="ECO:0000313" key="5">
    <source>
        <dbReference type="EMBL" id="GFK94052.1"/>
    </source>
</evidence>
<evidence type="ECO:0000256" key="3">
    <source>
        <dbReference type="ARBA" id="ARBA00038054"/>
    </source>
</evidence>
<keyword evidence="2" id="KW-0285">Flavoprotein</keyword>
<keyword evidence="6" id="KW-1185">Reference proteome</keyword>
<accession>A0A6V8LN05</accession>
<reference evidence="5 6" key="1">
    <citation type="submission" date="2020-04" db="EMBL/GenBank/DDBJ databases">
        <authorList>
            <consortium name="Desulfovibrio sp. FSS-1 genome sequencing consortium"/>
            <person name="Shimoshige H."/>
            <person name="Kobayashi H."/>
            <person name="Maekawa T."/>
        </authorList>
    </citation>
    <scope>NUCLEOTIDE SEQUENCE [LARGE SCALE GENOMIC DNA]</scope>
    <source>
        <strain evidence="5 6">SIID29052-01</strain>
    </source>
</reference>
<dbReference type="Proteomes" id="UP000494245">
    <property type="component" value="Unassembled WGS sequence"/>
</dbReference>
<proteinExistence type="inferred from homology"/>
<feature type="domain" description="Flavin reductase like" evidence="4">
    <location>
        <begin position="10"/>
        <end position="157"/>
    </location>
</feature>
<dbReference type="InterPro" id="IPR012349">
    <property type="entry name" value="Split_barrel_FMN-bd"/>
</dbReference>
<dbReference type="GO" id="GO:0016646">
    <property type="term" value="F:oxidoreductase activity, acting on the CH-NH group of donors, NAD or NADP as acceptor"/>
    <property type="evidence" value="ECO:0007669"/>
    <property type="project" value="UniProtKB-ARBA"/>
</dbReference>
<dbReference type="EMBL" id="BLTE01000007">
    <property type="protein sequence ID" value="GFK94052.1"/>
    <property type="molecule type" value="Genomic_DNA"/>
</dbReference>
<dbReference type="InterPro" id="IPR002563">
    <property type="entry name" value="Flavin_Rdtase-like_dom"/>
</dbReference>
<dbReference type="AlphaFoldDB" id="A0A6V8LN05"/>
<name>A0A6V8LN05_9BACT</name>
<dbReference type="SMART" id="SM00903">
    <property type="entry name" value="Flavin_Reduct"/>
    <property type="match status" value="1"/>
</dbReference>
<comment type="cofactor">
    <cofactor evidence="1">
        <name>FMN</name>
        <dbReference type="ChEBI" id="CHEBI:58210"/>
    </cofactor>
</comment>
<comment type="caution">
    <text evidence="5">The sequence shown here is derived from an EMBL/GenBank/DDBJ whole genome shotgun (WGS) entry which is preliminary data.</text>
</comment>
<evidence type="ECO:0000256" key="2">
    <source>
        <dbReference type="ARBA" id="ARBA00022630"/>
    </source>
</evidence>
<organism evidence="5 6">
    <name type="scientific">Fundidesulfovibrio magnetotacticus</name>
    <dbReference type="NCBI Taxonomy" id="2730080"/>
    <lineage>
        <taxon>Bacteria</taxon>
        <taxon>Pseudomonadati</taxon>
        <taxon>Thermodesulfobacteriota</taxon>
        <taxon>Desulfovibrionia</taxon>
        <taxon>Desulfovibrionales</taxon>
        <taxon>Desulfovibrionaceae</taxon>
        <taxon>Fundidesulfovibrio</taxon>
    </lineage>
</organism>
<dbReference type="RefSeq" id="WP_173083724.1">
    <property type="nucleotide sequence ID" value="NZ_BLTE01000007.1"/>
</dbReference>
<sequence>MKTSLGAKTLASPTPAWVVCAYDQAGKATGATIAWGGICCSKPPCLAISLRAATYTHGCIMARRAFTVCIPSQDQAAVTDYFGMASGRDADKFAVAGLTAAKSQLVDAPFIEEFPLVVECQLAHVHELGLHTQFVGEIKDVKADPGVVGPEGRINLESMGTVLYAPGSRQYFGLGPLLGPGFALGGSYMK</sequence>
<dbReference type="PANTHER" id="PTHR43567:SF1">
    <property type="entry name" value="FLAVOREDOXIN"/>
    <property type="match status" value="1"/>
</dbReference>
<dbReference type="GO" id="GO:0010181">
    <property type="term" value="F:FMN binding"/>
    <property type="evidence" value="ECO:0007669"/>
    <property type="project" value="InterPro"/>
</dbReference>
<dbReference type="Gene3D" id="2.30.110.10">
    <property type="entry name" value="Electron Transport, Fmn-binding Protein, Chain A"/>
    <property type="match status" value="1"/>
</dbReference>
<comment type="similarity">
    <text evidence="3">Belongs to the flavoredoxin family.</text>
</comment>
<dbReference type="SUPFAM" id="SSF50475">
    <property type="entry name" value="FMN-binding split barrel"/>
    <property type="match status" value="1"/>
</dbReference>
<dbReference type="Pfam" id="PF01613">
    <property type="entry name" value="Flavin_Reduct"/>
    <property type="match status" value="1"/>
</dbReference>
<gene>
    <name evidence="5" type="primary">flr_2</name>
    <name evidence="5" type="ORF">NNJEOMEG_01891</name>
</gene>
<evidence type="ECO:0000313" key="6">
    <source>
        <dbReference type="Proteomes" id="UP000494245"/>
    </source>
</evidence>
<dbReference type="InterPro" id="IPR052174">
    <property type="entry name" value="Flavoredoxin"/>
</dbReference>
<reference evidence="5 6" key="2">
    <citation type="submission" date="2020-05" db="EMBL/GenBank/DDBJ databases">
        <title>Draft genome sequence of Desulfovibrio sp. strainFSS-1.</title>
        <authorList>
            <person name="Shimoshige H."/>
            <person name="Kobayashi H."/>
            <person name="Maekawa T."/>
        </authorList>
    </citation>
    <scope>NUCLEOTIDE SEQUENCE [LARGE SCALE GENOMIC DNA]</scope>
    <source>
        <strain evidence="5 6">SIID29052-01</strain>
    </source>
</reference>